<dbReference type="KEGG" id="nch:A0U93_09070"/>
<dbReference type="STRING" id="320497.A0U93_09070"/>
<sequence>MAYEWTDPDAEADAIERQAGIAEPPPTRSGIVFGLILPVVVSGIVLLIGMWFAIRYFHLLG</sequence>
<evidence type="ECO:0000313" key="2">
    <source>
        <dbReference type="Proteomes" id="UP000188604"/>
    </source>
</evidence>
<keyword evidence="2" id="KW-1185">Reference proteome</keyword>
<organism evidence="1 2">
    <name type="scientific">Neoasaia chiangmaiensis</name>
    <dbReference type="NCBI Taxonomy" id="320497"/>
    <lineage>
        <taxon>Bacteria</taxon>
        <taxon>Pseudomonadati</taxon>
        <taxon>Pseudomonadota</taxon>
        <taxon>Alphaproteobacteria</taxon>
        <taxon>Acetobacterales</taxon>
        <taxon>Acetobacteraceae</taxon>
        <taxon>Neoasaia</taxon>
    </lineage>
</organism>
<name>A0A1U9KQS3_9PROT</name>
<proteinExistence type="predicted"/>
<accession>A0A1U9KQS3</accession>
<gene>
    <name evidence="1" type="ORF">A0U93_09070</name>
</gene>
<dbReference type="RefSeq" id="WP_077807089.1">
    <property type="nucleotide sequence ID" value="NZ_BJXS01000007.1"/>
</dbReference>
<dbReference type="EMBL" id="CP014691">
    <property type="protein sequence ID" value="AQS88072.1"/>
    <property type="molecule type" value="Genomic_DNA"/>
</dbReference>
<protein>
    <submittedName>
        <fullName evidence="1">Uncharacterized protein</fullName>
    </submittedName>
</protein>
<dbReference type="Proteomes" id="UP000188604">
    <property type="component" value="Chromosome"/>
</dbReference>
<reference evidence="1 2" key="1">
    <citation type="submission" date="2016-03" db="EMBL/GenBank/DDBJ databases">
        <title>Acetic acid bacteria sequencing.</title>
        <authorList>
            <person name="Brandt J."/>
            <person name="Jakob F."/>
            <person name="Vogel R.F."/>
        </authorList>
    </citation>
    <scope>NUCLEOTIDE SEQUENCE [LARGE SCALE GENOMIC DNA]</scope>
    <source>
        <strain evidence="1 2">NBRC 101099</strain>
    </source>
</reference>
<evidence type="ECO:0000313" key="1">
    <source>
        <dbReference type="EMBL" id="AQS88072.1"/>
    </source>
</evidence>
<dbReference type="AlphaFoldDB" id="A0A1U9KQS3"/>